<keyword evidence="7 8" id="KW-0472">Membrane</keyword>
<evidence type="ECO:0000256" key="4">
    <source>
        <dbReference type="ARBA" id="ARBA00022475"/>
    </source>
</evidence>
<evidence type="ECO:0000256" key="7">
    <source>
        <dbReference type="ARBA" id="ARBA00023136"/>
    </source>
</evidence>
<comment type="similarity">
    <text evidence="2">Belongs to the AzlC family.</text>
</comment>
<reference evidence="9 10" key="1">
    <citation type="submission" date="2016-01" db="EMBL/GenBank/DDBJ databases">
        <title>Genome sequence of Thermus parvatiensis, a thermophile isolated from a hot water spring.</title>
        <authorList>
            <person name="Tripathi C."/>
            <person name="Lal R."/>
        </authorList>
    </citation>
    <scope>NUCLEOTIDE SEQUENCE [LARGE SCALE GENOMIC DNA]</scope>
    <source>
        <strain evidence="9 10">RL</strain>
    </source>
</reference>
<evidence type="ECO:0000256" key="1">
    <source>
        <dbReference type="ARBA" id="ARBA00004651"/>
    </source>
</evidence>
<keyword evidence="6 8" id="KW-1133">Transmembrane helix</keyword>
<evidence type="ECO:0000256" key="6">
    <source>
        <dbReference type="ARBA" id="ARBA00022989"/>
    </source>
</evidence>
<keyword evidence="3" id="KW-0813">Transport</keyword>
<evidence type="ECO:0000313" key="10">
    <source>
        <dbReference type="Proteomes" id="UP000061630"/>
    </source>
</evidence>
<proteinExistence type="inferred from homology"/>
<protein>
    <submittedName>
        <fullName evidence="9">Transporter</fullName>
    </submittedName>
</protein>
<feature type="transmembrane region" description="Helical" evidence="8">
    <location>
        <begin position="7"/>
        <end position="28"/>
    </location>
</feature>
<feature type="transmembrane region" description="Helical" evidence="8">
    <location>
        <begin position="176"/>
        <end position="198"/>
    </location>
</feature>
<dbReference type="PANTHER" id="PTHR34979:SF1">
    <property type="entry name" value="INNER MEMBRANE PROTEIN YGAZ"/>
    <property type="match status" value="1"/>
</dbReference>
<dbReference type="GO" id="GO:0005886">
    <property type="term" value="C:plasma membrane"/>
    <property type="evidence" value="ECO:0007669"/>
    <property type="project" value="UniProtKB-SubCell"/>
</dbReference>
<comment type="subcellular location">
    <subcellularLocation>
        <location evidence="1">Cell membrane</location>
        <topology evidence="1">Multi-pass membrane protein</topology>
    </subcellularLocation>
</comment>
<dbReference type="InterPro" id="IPR011606">
    <property type="entry name" value="Brnchd-chn_aa_trnsp_permease"/>
</dbReference>
<keyword evidence="5 8" id="KW-0812">Transmembrane</keyword>
<organism evidence="9 10">
    <name type="scientific">Thermus parvatiensis</name>
    <dbReference type="NCBI Taxonomy" id="456163"/>
    <lineage>
        <taxon>Bacteria</taxon>
        <taxon>Thermotogati</taxon>
        <taxon>Deinococcota</taxon>
        <taxon>Deinococci</taxon>
        <taxon>Thermales</taxon>
        <taxon>Thermaceae</taxon>
        <taxon>Thermus</taxon>
    </lineage>
</organism>
<dbReference type="AlphaFoldDB" id="A0A0X8D7Q9"/>
<dbReference type="EMBL" id="CP014141">
    <property type="protein sequence ID" value="AMA74838.1"/>
    <property type="molecule type" value="Genomic_DNA"/>
</dbReference>
<dbReference type="Pfam" id="PF03591">
    <property type="entry name" value="AzlC"/>
    <property type="match status" value="1"/>
</dbReference>
<evidence type="ECO:0000256" key="5">
    <source>
        <dbReference type="ARBA" id="ARBA00022692"/>
    </source>
</evidence>
<evidence type="ECO:0000256" key="8">
    <source>
        <dbReference type="SAM" id="Phobius"/>
    </source>
</evidence>
<dbReference type="PANTHER" id="PTHR34979">
    <property type="entry name" value="INNER MEMBRANE PROTEIN YGAZ"/>
    <property type="match status" value="1"/>
</dbReference>
<accession>A0A0X8D7Q9</accession>
<feature type="transmembrane region" description="Helical" evidence="8">
    <location>
        <begin position="119"/>
        <end position="141"/>
    </location>
</feature>
<evidence type="ECO:0000256" key="2">
    <source>
        <dbReference type="ARBA" id="ARBA00010735"/>
    </source>
</evidence>
<dbReference type="GO" id="GO:1903785">
    <property type="term" value="P:L-valine transmembrane transport"/>
    <property type="evidence" value="ECO:0007669"/>
    <property type="project" value="TreeGrafter"/>
</dbReference>
<dbReference type="RefSeq" id="WP_060383968.1">
    <property type="nucleotide sequence ID" value="NZ_CP014141.1"/>
</dbReference>
<sequence>MKRGLRAAWPIALGYFPVAVAFGALGAQAGLSPLWVQLTSLLVFAGASQFALVGLLAQGVPPLLAALLGLLLNLRHAFYGPALRPYLRGGPLEAFFLTDEVFAVALRALPGLPPGERRGYFLGLGLGAYLSWNLGTALGVLGAQGLLAFPGLGEALSFALPALFFLLALPHLKNPVALLAGGVALGFHLLGQTAWGLFLAGVTGLLGEGFGERRRP</sequence>
<gene>
    <name evidence="9" type="ORF">AV541_00060</name>
</gene>
<evidence type="ECO:0000313" key="9">
    <source>
        <dbReference type="EMBL" id="AMA74838.1"/>
    </source>
</evidence>
<name>A0A0X8D7Q9_9DEIN</name>
<keyword evidence="4" id="KW-1003">Cell membrane</keyword>
<evidence type="ECO:0000256" key="3">
    <source>
        <dbReference type="ARBA" id="ARBA00022448"/>
    </source>
</evidence>
<dbReference type="KEGG" id="tpar:AV541_00060"/>
<feature type="transmembrane region" description="Helical" evidence="8">
    <location>
        <begin position="147"/>
        <end position="169"/>
    </location>
</feature>
<dbReference type="Proteomes" id="UP000061630">
    <property type="component" value="Chromosome"/>
</dbReference>